<organism evidence="2 3">
    <name type="scientific">Harryflintia acetispora</name>
    <dbReference type="NCBI Taxonomy" id="1849041"/>
    <lineage>
        <taxon>Bacteria</taxon>
        <taxon>Bacillati</taxon>
        <taxon>Bacillota</taxon>
        <taxon>Clostridia</taxon>
        <taxon>Eubacteriales</taxon>
        <taxon>Oscillospiraceae</taxon>
        <taxon>Harryflintia</taxon>
    </lineage>
</organism>
<feature type="transmembrane region" description="Helical" evidence="1">
    <location>
        <begin position="12"/>
        <end position="31"/>
    </location>
</feature>
<gene>
    <name evidence="2" type="ORF">EDD78_103144</name>
</gene>
<proteinExistence type="predicted"/>
<evidence type="ECO:0000256" key="1">
    <source>
        <dbReference type="SAM" id="Phobius"/>
    </source>
</evidence>
<feature type="transmembrane region" description="Helical" evidence="1">
    <location>
        <begin position="105"/>
        <end position="129"/>
    </location>
</feature>
<comment type="caution">
    <text evidence="2">The sequence shown here is derived from an EMBL/GenBank/DDBJ whole genome shotgun (WGS) entry which is preliminary data.</text>
</comment>
<dbReference type="EMBL" id="SLUK01000003">
    <property type="protein sequence ID" value="TCL44106.1"/>
    <property type="molecule type" value="Genomic_DNA"/>
</dbReference>
<feature type="transmembrane region" description="Helical" evidence="1">
    <location>
        <begin position="65"/>
        <end position="85"/>
    </location>
</feature>
<dbReference type="AlphaFoldDB" id="A0A9X8UK06"/>
<dbReference type="RefSeq" id="WP_132084219.1">
    <property type="nucleotide sequence ID" value="NZ_SLUK01000003.1"/>
</dbReference>
<sequence length="131" mass="14357">MRDRLQNLLKKASLLCLGAAGYAFLLLYTPVSIPCPFHALTGLYCPGCGVSRMSLALLRLDLAAALRANAALCLLLPALALLFLWRGGHYLRTGEWATPRWLSSLLWVMIALLLLFGVLRNLPALSFLAPH</sequence>
<keyword evidence="1" id="KW-0472">Membrane</keyword>
<keyword evidence="1" id="KW-1133">Transmembrane helix</keyword>
<evidence type="ECO:0000313" key="2">
    <source>
        <dbReference type="EMBL" id="TCL44106.1"/>
    </source>
</evidence>
<evidence type="ECO:0000313" key="3">
    <source>
        <dbReference type="Proteomes" id="UP000294682"/>
    </source>
</evidence>
<dbReference type="Proteomes" id="UP000294682">
    <property type="component" value="Unassembled WGS sequence"/>
</dbReference>
<dbReference type="Pfam" id="PF10825">
    <property type="entry name" value="DUF2752"/>
    <property type="match status" value="1"/>
</dbReference>
<accession>A0A9X8UK06</accession>
<protein>
    <submittedName>
        <fullName evidence="2">Uncharacterized protein DUF2752</fullName>
    </submittedName>
</protein>
<name>A0A9X8UK06_9FIRM</name>
<keyword evidence="3" id="KW-1185">Reference proteome</keyword>
<reference evidence="2 3" key="1">
    <citation type="submission" date="2019-03" db="EMBL/GenBank/DDBJ databases">
        <title>Genomic Encyclopedia of Type Strains, Phase IV (KMG-IV): sequencing the most valuable type-strain genomes for metagenomic binning, comparative biology and taxonomic classification.</title>
        <authorList>
            <person name="Goeker M."/>
        </authorList>
    </citation>
    <scope>NUCLEOTIDE SEQUENCE [LARGE SCALE GENOMIC DNA]</scope>
    <source>
        <strain evidence="2 3">DSM 100433</strain>
    </source>
</reference>
<dbReference type="InterPro" id="IPR021215">
    <property type="entry name" value="DUF2752"/>
</dbReference>
<keyword evidence="1" id="KW-0812">Transmembrane</keyword>